<feature type="transmembrane region" description="Helical" evidence="8">
    <location>
        <begin position="98"/>
        <end position="118"/>
    </location>
</feature>
<dbReference type="Gene3D" id="1.20.1250.20">
    <property type="entry name" value="MFS general substrate transporter like domains"/>
    <property type="match status" value="2"/>
</dbReference>
<feature type="transmembrane region" description="Helical" evidence="8">
    <location>
        <begin position="130"/>
        <end position="148"/>
    </location>
</feature>
<feature type="transmembrane region" description="Helical" evidence="8">
    <location>
        <begin position="340"/>
        <end position="361"/>
    </location>
</feature>
<dbReference type="Proteomes" id="UP000230002">
    <property type="component" value="Unassembled WGS sequence"/>
</dbReference>
<proteinExistence type="inferred from homology"/>
<evidence type="ECO:0000256" key="7">
    <source>
        <dbReference type="ARBA" id="ARBA00023136"/>
    </source>
</evidence>
<name>A0A2G8RZE4_9APHY</name>
<evidence type="ECO:0000256" key="1">
    <source>
        <dbReference type="ARBA" id="ARBA00004141"/>
    </source>
</evidence>
<feature type="transmembrane region" description="Helical" evidence="8">
    <location>
        <begin position="411"/>
        <end position="429"/>
    </location>
</feature>
<dbReference type="GO" id="GO:0022857">
    <property type="term" value="F:transmembrane transporter activity"/>
    <property type="evidence" value="ECO:0007669"/>
    <property type="project" value="InterPro"/>
</dbReference>
<feature type="transmembrane region" description="Helical" evidence="8">
    <location>
        <begin position="184"/>
        <end position="206"/>
    </location>
</feature>
<comment type="subcellular location">
    <subcellularLocation>
        <location evidence="1">Membrane</location>
        <topology evidence="1">Multi-pass membrane protein</topology>
    </subcellularLocation>
</comment>
<keyword evidence="4 8" id="KW-0812">Transmembrane</keyword>
<reference evidence="10 11" key="1">
    <citation type="journal article" date="2015" name="Sci. Rep.">
        <title>Chromosome-level genome map provides insights into diverse defense mechanisms in the medicinal fungus Ganoderma sinense.</title>
        <authorList>
            <person name="Zhu Y."/>
            <person name="Xu J."/>
            <person name="Sun C."/>
            <person name="Zhou S."/>
            <person name="Xu H."/>
            <person name="Nelson D.R."/>
            <person name="Qian J."/>
            <person name="Song J."/>
            <person name="Luo H."/>
            <person name="Xiang L."/>
            <person name="Li Y."/>
            <person name="Xu Z."/>
            <person name="Ji A."/>
            <person name="Wang L."/>
            <person name="Lu S."/>
            <person name="Hayward A."/>
            <person name="Sun W."/>
            <person name="Li X."/>
            <person name="Schwartz D.C."/>
            <person name="Wang Y."/>
            <person name="Chen S."/>
        </authorList>
    </citation>
    <scope>NUCLEOTIDE SEQUENCE [LARGE SCALE GENOMIC DNA]</scope>
    <source>
        <strain evidence="10 11">ZZ0214-1</strain>
    </source>
</reference>
<comment type="similarity">
    <text evidence="2">Belongs to the major facilitator superfamily.</text>
</comment>
<dbReference type="GO" id="GO:0005886">
    <property type="term" value="C:plasma membrane"/>
    <property type="evidence" value="ECO:0007669"/>
    <property type="project" value="TreeGrafter"/>
</dbReference>
<feature type="transmembrane region" description="Helical" evidence="8">
    <location>
        <begin position="154"/>
        <end position="177"/>
    </location>
</feature>
<sequence>MSDNENEKRATPGLVHDDVDVPEDAIPKLDQQTVAVLQAEEDAHLGVKAVEAAEKVYGRYSKWFLFVGIGLASYIYSLDGTTTYNYLAFATSAFDKHSLISTIQVAQSVIIACGKPVIAKFADVTSRATAYLIVLTFYVLGYIVIASAHGVGALAAGIVLYAVGYTGLQLLTSVIVADITTLKWRGLVSGLTSAPFIINAFVSANVATQVLERSGWRWGYGMFAILVPASLSPLIVTLFWAEQKAKRLGLVPAPTTEGRPTSIGGRVWSFAQQLDIVGLLLIGTSVALILLPLTLAPRAKHQWHNPSMIAMLVVGCLLLPAIAAWETLFAKRPVVARRFLTNRTVVLAAWIGFFDFFSFYLTQTYLYSFILITKPWSLLNVTYFNQTQSVALTVFGIAAGLSMRFLHRYKWVLVVGLAVRLLGVGLMIHSRGANASDAEVVWTQILQGLGGGFASVASSVAAQAAVPHVDMAITTAMVLLWTEIGGAVGSAVAGSIWTSEMPAKLAEHLPNVNQTTRDALFGSITDVMALPFGDPTREGVIAAYGDVMKLMLIAATVLSVVPLVLSLFMPNWYLGDKQNAVDAMDLKGERAHPHADSEAEKSSSA</sequence>
<dbReference type="AlphaFoldDB" id="A0A2G8RZE4"/>
<feature type="domain" description="Major facilitator superfamily (MFS) profile" evidence="9">
    <location>
        <begin position="65"/>
        <end position="573"/>
    </location>
</feature>
<dbReference type="FunFam" id="1.20.1250.20:FF:000197">
    <property type="entry name" value="Siderophore iron transporter 1"/>
    <property type="match status" value="1"/>
</dbReference>
<gene>
    <name evidence="10" type="ORF">GSI_10031</name>
</gene>
<evidence type="ECO:0000256" key="2">
    <source>
        <dbReference type="ARBA" id="ARBA00008335"/>
    </source>
</evidence>
<feature type="transmembrane region" description="Helical" evidence="8">
    <location>
        <begin position="550"/>
        <end position="569"/>
    </location>
</feature>
<evidence type="ECO:0000256" key="8">
    <source>
        <dbReference type="SAM" id="Phobius"/>
    </source>
</evidence>
<keyword evidence="5 8" id="KW-1133">Transmembrane helix</keyword>
<feature type="transmembrane region" description="Helical" evidence="8">
    <location>
        <begin position="276"/>
        <end position="296"/>
    </location>
</feature>
<dbReference type="PROSITE" id="PS50850">
    <property type="entry name" value="MFS"/>
    <property type="match status" value="1"/>
</dbReference>
<organism evidence="10 11">
    <name type="scientific">Ganoderma sinense ZZ0214-1</name>
    <dbReference type="NCBI Taxonomy" id="1077348"/>
    <lineage>
        <taxon>Eukaryota</taxon>
        <taxon>Fungi</taxon>
        <taxon>Dikarya</taxon>
        <taxon>Basidiomycota</taxon>
        <taxon>Agaricomycotina</taxon>
        <taxon>Agaricomycetes</taxon>
        <taxon>Polyporales</taxon>
        <taxon>Polyporaceae</taxon>
        <taxon>Ganoderma</taxon>
    </lineage>
</organism>
<keyword evidence="3" id="KW-0813">Transport</keyword>
<comment type="caution">
    <text evidence="10">The sequence shown here is derived from an EMBL/GenBank/DDBJ whole genome shotgun (WGS) entry which is preliminary data.</text>
</comment>
<dbReference type="GO" id="GO:0006811">
    <property type="term" value="P:monoatomic ion transport"/>
    <property type="evidence" value="ECO:0007669"/>
    <property type="project" value="UniProtKB-KW"/>
</dbReference>
<evidence type="ECO:0000256" key="4">
    <source>
        <dbReference type="ARBA" id="ARBA00022692"/>
    </source>
</evidence>
<dbReference type="STRING" id="1077348.A0A2G8RZE4"/>
<dbReference type="PANTHER" id="PTHR23501:SF87">
    <property type="entry name" value="SIDEROPHORE IRON TRANSPORTER 2"/>
    <property type="match status" value="1"/>
</dbReference>
<feature type="transmembrane region" description="Helical" evidence="8">
    <location>
        <begin position="478"/>
        <end position="497"/>
    </location>
</feature>
<feature type="transmembrane region" description="Helical" evidence="8">
    <location>
        <begin position="381"/>
        <end position="399"/>
    </location>
</feature>
<dbReference type="InterPro" id="IPR020846">
    <property type="entry name" value="MFS_dom"/>
</dbReference>
<evidence type="ECO:0000259" key="9">
    <source>
        <dbReference type="PROSITE" id="PS50850"/>
    </source>
</evidence>
<feature type="transmembrane region" description="Helical" evidence="8">
    <location>
        <begin position="308"/>
        <end position="328"/>
    </location>
</feature>
<dbReference type="SUPFAM" id="SSF103473">
    <property type="entry name" value="MFS general substrate transporter"/>
    <property type="match status" value="1"/>
</dbReference>
<evidence type="ECO:0000313" key="11">
    <source>
        <dbReference type="Proteomes" id="UP000230002"/>
    </source>
</evidence>
<keyword evidence="7 8" id="KW-0472">Membrane</keyword>
<evidence type="ECO:0000256" key="6">
    <source>
        <dbReference type="ARBA" id="ARBA00023065"/>
    </source>
</evidence>
<keyword evidence="11" id="KW-1185">Reference proteome</keyword>
<dbReference type="OrthoDB" id="2241241at2759"/>
<feature type="transmembrane region" description="Helical" evidence="8">
    <location>
        <begin position="60"/>
        <end position="78"/>
    </location>
</feature>
<feature type="transmembrane region" description="Helical" evidence="8">
    <location>
        <begin position="441"/>
        <end position="466"/>
    </location>
</feature>
<evidence type="ECO:0000256" key="5">
    <source>
        <dbReference type="ARBA" id="ARBA00022989"/>
    </source>
</evidence>
<feature type="transmembrane region" description="Helical" evidence="8">
    <location>
        <begin position="218"/>
        <end position="241"/>
    </location>
</feature>
<dbReference type="InterPro" id="IPR036259">
    <property type="entry name" value="MFS_trans_sf"/>
</dbReference>
<evidence type="ECO:0000256" key="3">
    <source>
        <dbReference type="ARBA" id="ARBA00022448"/>
    </source>
</evidence>
<dbReference type="PANTHER" id="PTHR23501">
    <property type="entry name" value="MAJOR FACILITATOR SUPERFAMILY"/>
    <property type="match status" value="1"/>
</dbReference>
<accession>A0A2G8RZE4</accession>
<evidence type="ECO:0000313" key="10">
    <source>
        <dbReference type="EMBL" id="PIL26893.1"/>
    </source>
</evidence>
<protein>
    <submittedName>
        <fullName evidence="10">MFS general substrate transporter</fullName>
    </submittedName>
</protein>
<keyword evidence="6" id="KW-0406">Ion transport</keyword>
<dbReference type="EMBL" id="AYKW01000034">
    <property type="protein sequence ID" value="PIL26893.1"/>
    <property type="molecule type" value="Genomic_DNA"/>
</dbReference>